<accession>A0A8T0EFJ3</accession>
<protein>
    <submittedName>
        <fullName evidence="1">Uncharacterized protein</fullName>
    </submittedName>
</protein>
<proteinExistence type="predicted"/>
<dbReference type="Proteomes" id="UP000807504">
    <property type="component" value="Unassembled WGS sequence"/>
</dbReference>
<evidence type="ECO:0000313" key="1">
    <source>
        <dbReference type="EMBL" id="KAF8770735.1"/>
    </source>
</evidence>
<gene>
    <name evidence="1" type="ORF">HNY73_018228</name>
</gene>
<organism evidence="1 2">
    <name type="scientific">Argiope bruennichi</name>
    <name type="common">Wasp spider</name>
    <name type="synonym">Aranea bruennichi</name>
    <dbReference type="NCBI Taxonomy" id="94029"/>
    <lineage>
        <taxon>Eukaryota</taxon>
        <taxon>Metazoa</taxon>
        <taxon>Ecdysozoa</taxon>
        <taxon>Arthropoda</taxon>
        <taxon>Chelicerata</taxon>
        <taxon>Arachnida</taxon>
        <taxon>Araneae</taxon>
        <taxon>Araneomorphae</taxon>
        <taxon>Entelegynae</taxon>
        <taxon>Araneoidea</taxon>
        <taxon>Araneidae</taxon>
        <taxon>Argiope</taxon>
    </lineage>
</organism>
<evidence type="ECO:0000313" key="2">
    <source>
        <dbReference type="Proteomes" id="UP000807504"/>
    </source>
</evidence>
<keyword evidence="2" id="KW-1185">Reference proteome</keyword>
<comment type="caution">
    <text evidence="1">The sequence shown here is derived from an EMBL/GenBank/DDBJ whole genome shotgun (WGS) entry which is preliminary data.</text>
</comment>
<dbReference type="AlphaFoldDB" id="A0A8T0EFJ3"/>
<sequence length="87" mass="10362">MKSCTVIMFVWPDNFTTGEESRVCGLHQYYHRRKRQKKRAIEDCNVEILSPLSDIKEESKNVGKYRLLLNGVLFVQLCWHHIHFLQV</sequence>
<reference evidence="1" key="1">
    <citation type="journal article" date="2020" name="bioRxiv">
        <title>Chromosome-level reference genome of the European wasp spider Argiope bruennichi: a resource for studies on range expansion and evolutionary adaptation.</title>
        <authorList>
            <person name="Sheffer M.M."/>
            <person name="Hoppe A."/>
            <person name="Krehenwinkel H."/>
            <person name="Uhl G."/>
            <person name="Kuss A.W."/>
            <person name="Jensen L."/>
            <person name="Jensen C."/>
            <person name="Gillespie R.G."/>
            <person name="Hoff K.J."/>
            <person name="Prost S."/>
        </authorList>
    </citation>
    <scope>NUCLEOTIDE SEQUENCE</scope>
</reference>
<reference evidence="1" key="2">
    <citation type="submission" date="2020-06" db="EMBL/GenBank/DDBJ databases">
        <authorList>
            <person name="Sheffer M."/>
        </authorList>
    </citation>
    <scope>NUCLEOTIDE SEQUENCE</scope>
</reference>
<dbReference type="EMBL" id="JABXBU010002228">
    <property type="protein sequence ID" value="KAF8770735.1"/>
    <property type="molecule type" value="Genomic_DNA"/>
</dbReference>
<name>A0A8T0EFJ3_ARGBR</name>